<dbReference type="EMBL" id="BKCJ010371859">
    <property type="protein sequence ID" value="GFA11955.1"/>
    <property type="molecule type" value="Genomic_DNA"/>
</dbReference>
<gene>
    <name evidence="1" type="ORF">Tci_583927</name>
</gene>
<protein>
    <submittedName>
        <fullName evidence="1">Uncharacterized protein</fullName>
    </submittedName>
</protein>
<dbReference type="AlphaFoldDB" id="A0A699J5R7"/>
<evidence type="ECO:0000313" key="1">
    <source>
        <dbReference type="EMBL" id="GFA11955.1"/>
    </source>
</evidence>
<accession>A0A699J5R7</accession>
<name>A0A699J5R7_TANCI</name>
<organism evidence="1">
    <name type="scientific">Tanacetum cinerariifolium</name>
    <name type="common">Dalmatian daisy</name>
    <name type="synonym">Chrysanthemum cinerariifolium</name>
    <dbReference type="NCBI Taxonomy" id="118510"/>
    <lineage>
        <taxon>Eukaryota</taxon>
        <taxon>Viridiplantae</taxon>
        <taxon>Streptophyta</taxon>
        <taxon>Embryophyta</taxon>
        <taxon>Tracheophyta</taxon>
        <taxon>Spermatophyta</taxon>
        <taxon>Magnoliopsida</taxon>
        <taxon>eudicotyledons</taxon>
        <taxon>Gunneridae</taxon>
        <taxon>Pentapetalae</taxon>
        <taxon>asterids</taxon>
        <taxon>campanulids</taxon>
        <taxon>Asterales</taxon>
        <taxon>Asteraceae</taxon>
        <taxon>Asteroideae</taxon>
        <taxon>Anthemideae</taxon>
        <taxon>Anthemidinae</taxon>
        <taxon>Tanacetum</taxon>
    </lineage>
</organism>
<comment type="caution">
    <text evidence="1">The sequence shown here is derived from an EMBL/GenBank/DDBJ whole genome shotgun (WGS) entry which is preliminary data.</text>
</comment>
<proteinExistence type="predicted"/>
<reference evidence="1" key="1">
    <citation type="journal article" date="2019" name="Sci. Rep.">
        <title>Draft genome of Tanacetum cinerariifolium, the natural source of mosquito coil.</title>
        <authorList>
            <person name="Yamashiro T."/>
            <person name="Shiraishi A."/>
            <person name="Satake H."/>
            <person name="Nakayama K."/>
        </authorList>
    </citation>
    <scope>NUCLEOTIDE SEQUENCE</scope>
</reference>
<sequence length="69" mass="7718">MTRVGYSLTGAGPRNFRLIHKRCGMRSDICLLGNLGRLKSSQLGWPCPCIRLGRMVACRDNCILIELLI</sequence>